<sequence length="120" mass="12947">MATETACVSSTHLGTGHRGCLEHLVANCTDEKKLAIWKANAPARLARRPGQVAACVEVIEERVEEDSLNPEELETMEEILALADADVNLYGDLCVMCDITSTEDLAFRNGESTGAPGQEE</sequence>
<dbReference type="Proteomes" id="UP001190700">
    <property type="component" value="Unassembled WGS sequence"/>
</dbReference>
<dbReference type="EMBL" id="LGRX02001537">
    <property type="protein sequence ID" value="KAK3285982.1"/>
    <property type="molecule type" value="Genomic_DNA"/>
</dbReference>
<proteinExistence type="predicted"/>
<dbReference type="AlphaFoldDB" id="A0AAE0GX55"/>
<gene>
    <name evidence="1" type="ORF">CYMTET_6442</name>
</gene>
<evidence type="ECO:0000313" key="2">
    <source>
        <dbReference type="Proteomes" id="UP001190700"/>
    </source>
</evidence>
<keyword evidence="2" id="KW-1185">Reference proteome</keyword>
<accession>A0AAE0GX55</accession>
<comment type="caution">
    <text evidence="1">The sequence shown here is derived from an EMBL/GenBank/DDBJ whole genome shotgun (WGS) entry which is preliminary data.</text>
</comment>
<evidence type="ECO:0000313" key="1">
    <source>
        <dbReference type="EMBL" id="KAK3285982.1"/>
    </source>
</evidence>
<organism evidence="1 2">
    <name type="scientific">Cymbomonas tetramitiformis</name>
    <dbReference type="NCBI Taxonomy" id="36881"/>
    <lineage>
        <taxon>Eukaryota</taxon>
        <taxon>Viridiplantae</taxon>
        <taxon>Chlorophyta</taxon>
        <taxon>Pyramimonadophyceae</taxon>
        <taxon>Pyramimonadales</taxon>
        <taxon>Pyramimonadaceae</taxon>
        <taxon>Cymbomonas</taxon>
    </lineage>
</organism>
<reference evidence="1 2" key="1">
    <citation type="journal article" date="2015" name="Genome Biol. Evol.">
        <title>Comparative Genomics of a Bacterivorous Green Alga Reveals Evolutionary Causalities and Consequences of Phago-Mixotrophic Mode of Nutrition.</title>
        <authorList>
            <person name="Burns J.A."/>
            <person name="Paasch A."/>
            <person name="Narechania A."/>
            <person name="Kim E."/>
        </authorList>
    </citation>
    <scope>NUCLEOTIDE SEQUENCE [LARGE SCALE GENOMIC DNA]</scope>
    <source>
        <strain evidence="1 2">PLY_AMNH</strain>
    </source>
</reference>
<protein>
    <submittedName>
        <fullName evidence="1">Uncharacterized protein</fullName>
    </submittedName>
</protein>
<name>A0AAE0GX55_9CHLO</name>